<sequence>MSVAATNSLREQIATFIPDARTVLSETIGARGTTAKSLQNLGGHLKDLQSKQIILKEADLKGLSSASKATEGLLKAYKLSVEEAEGLAQDTREGRSRSEKSAFPSIHHSVARNRIVLLPAGTADQPIICTLQELKEKHKFRSAELKENLSAAGSRLKSRTQEVENARTEIENRLKGTERLLKGIETQRQDALSTRNDINALLKEIETFEFGIACASEQLCSLDGIISRAKTEVSERGSETQTLQADIESQLTSDEALLKDLRSTLAKLNFCKAQAELEGEQTRREIKFTEERSFERSAALSQLQEETDRIFSSCLCSETKYQEQLAQLGMLKADFEGRQAANDEAAKNTEQLLADKGSALAACEELVRNIGDSREQLKEAHEVTLERKQQVEHHTKMKEALTALVELDDEMATALQERGAKHEELVKLLENCTKLRANTECVKNQTDSSRTATQRLTARVSECTAETEGKRRGAEECQGKLDASLKTKQDRDAEQTEFERQLAEQTSHMDVAVRAEEILMKKTFEHEIARMKFQKAEEEKSLKELETKIALMKGEKTTAADRNPLPLPGLPTAESRSELPAPSQQPRLDRLGAAPLPLSAQERVHSPSPPEADIMPAPALPFTSMPGAAPTQQPVQPISRMSEAAPTQQPVQPISRMSDIRPQERLARRHEMTLGSEMSLSREFGQINSSAPVPPAARPPSVGAASPASTLIQSHTGASHLSFPPPPHHAPSVVENRGAPGSFGISAPGLTASMNHGHSETIKNDNLIDSTRHQVFQSTGLPSCQSDLCSTPAEGLPLLQSSLILQSVSRCVRSCSINWLSQLVDVPADTSPSGSDTWCFHIGSPNSKRMQRDKTRPSSEHSSSSQEDLPARSPGAGSLSSRGTPSARMAFRGAKARAAEKQQGQAKVSKVQPKQTQKGKQQRGRASRRSVEKEAKKDESSESEVEQVRAAALLALKTKSGAANLRRRQGALQMVSPRKEFCGGGPDITQSGLY</sequence>
<accession>A0A0G4GAP1</accession>
<proteinExistence type="predicted"/>
<dbReference type="PhylomeDB" id="A0A0G4GAP1"/>
<feature type="compositionally biased region" description="Basic and acidic residues" evidence="2">
    <location>
        <begin position="929"/>
        <end position="940"/>
    </location>
</feature>
<feature type="compositionally biased region" description="Basic and acidic residues" evidence="2">
    <location>
        <begin position="850"/>
        <end position="859"/>
    </location>
</feature>
<evidence type="ECO:0000256" key="1">
    <source>
        <dbReference type="SAM" id="Coils"/>
    </source>
</evidence>
<feature type="region of interest" description="Disordered" evidence="2">
    <location>
        <begin position="687"/>
        <end position="762"/>
    </location>
</feature>
<keyword evidence="1" id="KW-0175">Coiled coil</keyword>
<feature type="region of interest" description="Disordered" evidence="2">
    <location>
        <begin position="829"/>
        <end position="946"/>
    </location>
</feature>
<dbReference type="VEuPathDB" id="CryptoDB:Cvel_20929"/>
<reference evidence="3" key="1">
    <citation type="submission" date="2014-11" db="EMBL/GenBank/DDBJ databases">
        <authorList>
            <person name="Otto D Thomas"/>
            <person name="Naeem Raeece"/>
        </authorList>
    </citation>
    <scope>NUCLEOTIDE SEQUENCE</scope>
</reference>
<feature type="compositionally biased region" description="Low complexity" evidence="2">
    <location>
        <begin position="699"/>
        <end position="709"/>
    </location>
</feature>
<dbReference type="AlphaFoldDB" id="A0A0G4GAP1"/>
<evidence type="ECO:0000313" key="3">
    <source>
        <dbReference type="EMBL" id="CEM25799.1"/>
    </source>
</evidence>
<feature type="compositionally biased region" description="Low complexity" evidence="2">
    <location>
        <begin position="910"/>
        <end position="919"/>
    </location>
</feature>
<gene>
    <name evidence="3" type="ORF">Cvel_20929</name>
</gene>
<feature type="region of interest" description="Disordered" evidence="2">
    <location>
        <begin position="467"/>
        <end position="494"/>
    </location>
</feature>
<dbReference type="PANTHER" id="PTHR23159">
    <property type="entry name" value="CENTROSOMAL PROTEIN 2"/>
    <property type="match status" value="1"/>
</dbReference>
<dbReference type="PANTHER" id="PTHR23159:SF31">
    <property type="entry name" value="CENTROSOME-ASSOCIATED PROTEIN CEP250 ISOFORM X1"/>
    <property type="match status" value="1"/>
</dbReference>
<protein>
    <submittedName>
        <fullName evidence="3">Uncharacterized protein</fullName>
    </submittedName>
</protein>
<feature type="coiled-coil region" evidence="1">
    <location>
        <begin position="160"/>
        <end position="187"/>
    </location>
</feature>
<feature type="region of interest" description="Disordered" evidence="2">
    <location>
        <begin position="554"/>
        <end position="589"/>
    </location>
</feature>
<dbReference type="EMBL" id="CDMZ01001017">
    <property type="protein sequence ID" value="CEM25799.1"/>
    <property type="molecule type" value="Genomic_DNA"/>
</dbReference>
<organism evidence="3">
    <name type="scientific">Chromera velia CCMP2878</name>
    <dbReference type="NCBI Taxonomy" id="1169474"/>
    <lineage>
        <taxon>Eukaryota</taxon>
        <taxon>Sar</taxon>
        <taxon>Alveolata</taxon>
        <taxon>Colpodellida</taxon>
        <taxon>Chromeraceae</taxon>
        <taxon>Chromera</taxon>
    </lineage>
</organism>
<name>A0A0G4GAP1_9ALVE</name>
<feature type="compositionally biased region" description="Polar residues" evidence="2">
    <location>
        <begin position="710"/>
        <end position="719"/>
    </location>
</feature>
<evidence type="ECO:0000256" key="2">
    <source>
        <dbReference type="SAM" id="MobiDB-lite"/>
    </source>
</evidence>